<proteinExistence type="predicted"/>
<evidence type="ECO:0000256" key="1">
    <source>
        <dbReference type="SAM" id="MobiDB-lite"/>
    </source>
</evidence>
<dbReference type="RefSeq" id="XP_025360627.1">
    <property type="nucleotide sequence ID" value="XM_025509681.1"/>
</dbReference>
<dbReference type="GeneID" id="37031504"/>
<organism evidence="2 3">
    <name type="scientific">Jaminaea rosea</name>
    <dbReference type="NCBI Taxonomy" id="1569628"/>
    <lineage>
        <taxon>Eukaryota</taxon>
        <taxon>Fungi</taxon>
        <taxon>Dikarya</taxon>
        <taxon>Basidiomycota</taxon>
        <taxon>Ustilaginomycotina</taxon>
        <taxon>Exobasidiomycetes</taxon>
        <taxon>Microstromatales</taxon>
        <taxon>Microstromatales incertae sedis</taxon>
        <taxon>Jaminaea</taxon>
    </lineage>
</organism>
<accession>A0A316USA6</accession>
<reference evidence="2 3" key="1">
    <citation type="journal article" date="2018" name="Mol. Biol. Evol.">
        <title>Broad Genomic Sampling Reveals a Smut Pathogenic Ancestry of the Fungal Clade Ustilaginomycotina.</title>
        <authorList>
            <person name="Kijpornyongpan T."/>
            <person name="Mondo S.J."/>
            <person name="Barry K."/>
            <person name="Sandor L."/>
            <person name="Lee J."/>
            <person name="Lipzen A."/>
            <person name="Pangilinan J."/>
            <person name="LaButti K."/>
            <person name="Hainaut M."/>
            <person name="Henrissat B."/>
            <person name="Grigoriev I.V."/>
            <person name="Spatafora J.W."/>
            <person name="Aime M.C."/>
        </authorList>
    </citation>
    <scope>NUCLEOTIDE SEQUENCE [LARGE SCALE GENOMIC DNA]</scope>
    <source>
        <strain evidence="2 3">MCA 5214</strain>
    </source>
</reference>
<evidence type="ECO:0000313" key="2">
    <source>
        <dbReference type="EMBL" id="PWN26015.1"/>
    </source>
</evidence>
<dbReference type="AlphaFoldDB" id="A0A316USA6"/>
<name>A0A316USA6_9BASI</name>
<dbReference type="EMBL" id="KZ819673">
    <property type="protein sequence ID" value="PWN26015.1"/>
    <property type="molecule type" value="Genomic_DNA"/>
</dbReference>
<gene>
    <name evidence="2" type="ORF">BDZ90DRAFT_56475</name>
</gene>
<feature type="region of interest" description="Disordered" evidence="1">
    <location>
        <begin position="164"/>
        <end position="186"/>
    </location>
</feature>
<protein>
    <submittedName>
        <fullName evidence="2">Uncharacterized protein</fullName>
    </submittedName>
</protein>
<evidence type="ECO:0000313" key="3">
    <source>
        <dbReference type="Proteomes" id="UP000245884"/>
    </source>
</evidence>
<sequence>MDVIGLRSAEGLTGGERSALAQAGYWERSLQNAGIQALTDKIAACGNAGVDGFAGQSIPKSRQRTTRRVLTWSERVAEAQGNDAAFAKDLEAHADMAEETLNLTPEDIKNRFKTDTILTFSAASGRSLAHLHRNLKQASTTQAAVAADKGRKIVKKLTDALTAAQKRHARQASSSMARPATDHADD</sequence>
<dbReference type="Proteomes" id="UP000245884">
    <property type="component" value="Unassembled WGS sequence"/>
</dbReference>
<keyword evidence="3" id="KW-1185">Reference proteome</keyword>